<dbReference type="InterPro" id="IPR029006">
    <property type="entry name" value="ADF-H/Gelsolin-like_dom_sf"/>
</dbReference>
<evidence type="ECO:0000259" key="12">
    <source>
        <dbReference type="PROSITE" id="PS51263"/>
    </source>
</evidence>
<dbReference type="GO" id="GO:0051015">
    <property type="term" value="F:actin filament binding"/>
    <property type="evidence" value="ECO:0007669"/>
    <property type="project" value="TreeGrafter"/>
</dbReference>
<evidence type="ECO:0000256" key="10">
    <source>
        <dbReference type="ARBA" id="ARBA00069496"/>
    </source>
</evidence>
<dbReference type="GO" id="GO:0005938">
    <property type="term" value="C:cell cortex"/>
    <property type="evidence" value="ECO:0007669"/>
    <property type="project" value="UniProtKB-SubCell"/>
</dbReference>
<keyword evidence="7" id="KW-0206">Cytoskeleton</keyword>
<dbReference type="Gene3D" id="3.40.20.10">
    <property type="entry name" value="Severin"/>
    <property type="match status" value="2"/>
</dbReference>
<dbReference type="STRING" id="299467.A0A443SQD9"/>
<evidence type="ECO:0000256" key="6">
    <source>
        <dbReference type="ARBA" id="ARBA00023203"/>
    </source>
</evidence>
<dbReference type="PROSITE" id="PS51263">
    <property type="entry name" value="ADF_H"/>
    <property type="match status" value="2"/>
</dbReference>
<organism evidence="13 14">
    <name type="scientific">Leptotrombidium deliense</name>
    <dbReference type="NCBI Taxonomy" id="299467"/>
    <lineage>
        <taxon>Eukaryota</taxon>
        <taxon>Metazoa</taxon>
        <taxon>Ecdysozoa</taxon>
        <taxon>Arthropoda</taxon>
        <taxon>Chelicerata</taxon>
        <taxon>Arachnida</taxon>
        <taxon>Acari</taxon>
        <taxon>Acariformes</taxon>
        <taxon>Trombidiformes</taxon>
        <taxon>Prostigmata</taxon>
        <taxon>Anystina</taxon>
        <taxon>Parasitengona</taxon>
        <taxon>Trombiculoidea</taxon>
        <taxon>Trombiculidae</taxon>
        <taxon>Leptotrombidium</taxon>
    </lineage>
</organism>
<evidence type="ECO:0000256" key="4">
    <source>
        <dbReference type="ARBA" id="ARBA00022490"/>
    </source>
</evidence>
<comment type="subunit">
    <text evidence="8">Interacts with G-actin; ADP-actin form.</text>
</comment>
<dbReference type="FunFam" id="3.40.20.10:FF:000042">
    <property type="entry name" value="Actin depolymerizing protein"/>
    <property type="match status" value="1"/>
</dbReference>
<protein>
    <recommendedName>
        <fullName evidence="10">Twinfilin</fullName>
    </recommendedName>
</protein>
<dbReference type="EMBL" id="NCKV01000788">
    <property type="protein sequence ID" value="RWS29737.1"/>
    <property type="molecule type" value="Genomic_DNA"/>
</dbReference>
<comment type="similarity">
    <text evidence="3">Belongs to the actin-binding proteins ADF family. Twinfilin subfamily.</text>
</comment>
<dbReference type="PANTHER" id="PTHR13759:SF1">
    <property type="entry name" value="TWINFILIN"/>
    <property type="match status" value="1"/>
</dbReference>
<evidence type="ECO:0000256" key="1">
    <source>
        <dbReference type="ARBA" id="ARBA00004245"/>
    </source>
</evidence>
<proteinExistence type="inferred from homology"/>
<evidence type="ECO:0000256" key="7">
    <source>
        <dbReference type="ARBA" id="ARBA00023212"/>
    </source>
</evidence>
<evidence type="ECO:0000256" key="8">
    <source>
        <dbReference type="ARBA" id="ARBA00038532"/>
    </source>
</evidence>
<dbReference type="GO" id="GO:0030042">
    <property type="term" value="P:actin filament depolymerization"/>
    <property type="evidence" value="ECO:0007669"/>
    <property type="project" value="TreeGrafter"/>
</dbReference>
<dbReference type="Pfam" id="PF00241">
    <property type="entry name" value="Cofilin_ADF"/>
    <property type="match status" value="2"/>
</dbReference>
<gene>
    <name evidence="13" type="ORF">B4U80_09894</name>
</gene>
<name>A0A443SQD9_9ACAR</name>
<keyword evidence="6" id="KW-0009">Actin-binding</keyword>
<dbReference type="CDD" id="cd11284">
    <property type="entry name" value="ADF_Twf-C_like"/>
    <property type="match status" value="1"/>
</dbReference>
<dbReference type="GO" id="GO:0010976">
    <property type="term" value="P:positive regulation of neuron projection development"/>
    <property type="evidence" value="ECO:0007669"/>
    <property type="project" value="TreeGrafter"/>
</dbReference>
<dbReference type="Proteomes" id="UP000288716">
    <property type="component" value="Unassembled WGS sequence"/>
</dbReference>
<feature type="domain" description="ADF-H" evidence="12">
    <location>
        <begin position="181"/>
        <end position="322"/>
    </location>
</feature>
<dbReference type="GO" id="GO:0003785">
    <property type="term" value="F:actin monomer binding"/>
    <property type="evidence" value="ECO:0007669"/>
    <property type="project" value="TreeGrafter"/>
</dbReference>
<comment type="subcellular location">
    <subcellularLocation>
        <location evidence="2">Cytoplasm</location>
        <location evidence="2">Cell cortex</location>
    </subcellularLocation>
    <subcellularLocation>
        <location evidence="1">Cytoplasm</location>
        <location evidence="1">Cytoskeleton</location>
    </subcellularLocation>
</comment>
<dbReference type="AlphaFoldDB" id="A0A443SQD9"/>
<reference evidence="13 14" key="1">
    <citation type="journal article" date="2018" name="Gigascience">
        <title>Genomes of trombidid mites reveal novel predicted allergens and laterally-transferred genes associated with secondary metabolism.</title>
        <authorList>
            <person name="Dong X."/>
            <person name="Chaisiri K."/>
            <person name="Xia D."/>
            <person name="Armstrong S.D."/>
            <person name="Fang Y."/>
            <person name="Donnelly M.J."/>
            <person name="Kadowaki T."/>
            <person name="McGarry J.W."/>
            <person name="Darby A.C."/>
            <person name="Makepeace B.L."/>
        </authorList>
    </citation>
    <scope>NUCLEOTIDE SEQUENCE [LARGE SCALE GENOMIC DNA]</scope>
    <source>
        <strain evidence="13">UoL-UT</strain>
    </source>
</reference>
<feature type="domain" description="ADF-H" evidence="12">
    <location>
        <begin position="1"/>
        <end position="141"/>
    </location>
</feature>
<dbReference type="VEuPathDB" id="VectorBase:LDEU002302"/>
<dbReference type="CDD" id="cd11285">
    <property type="entry name" value="ADF_Twf-N_like"/>
    <property type="match status" value="1"/>
</dbReference>
<dbReference type="FunFam" id="3.40.20.10:FF:000007">
    <property type="entry name" value="Twinfilin-1 isoform 1"/>
    <property type="match status" value="1"/>
</dbReference>
<dbReference type="SMART" id="SM00102">
    <property type="entry name" value="ADF"/>
    <property type="match status" value="2"/>
</dbReference>
<evidence type="ECO:0000256" key="5">
    <source>
        <dbReference type="ARBA" id="ARBA00022737"/>
    </source>
</evidence>
<evidence type="ECO:0000256" key="3">
    <source>
        <dbReference type="ARBA" id="ARBA00009557"/>
    </source>
</evidence>
<keyword evidence="4" id="KW-0963">Cytoplasm</keyword>
<dbReference type="PANTHER" id="PTHR13759">
    <property type="entry name" value="TWINFILIN"/>
    <property type="match status" value="1"/>
</dbReference>
<keyword evidence="5" id="KW-0677">Repeat</keyword>
<comment type="caution">
    <text evidence="13">The sequence shown here is derived from an EMBL/GenBank/DDBJ whole genome shotgun (WGS) entry which is preliminary data.</text>
</comment>
<evidence type="ECO:0000313" key="14">
    <source>
        <dbReference type="Proteomes" id="UP000288716"/>
    </source>
</evidence>
<sequence>MSHQTGIQANEKLRQFISECKISGKARVLKVSISNEELILDEYKEPIGKWDEDYNQFVNRLVLNKQPCYLLFRLDSVNSSNLFEWILICWSPDDSPVRQKMLYASTKATLKSTFGSASIVDDYLATNEDEISLSVYQRVAKTNRNEQDGPSSLLTAKEQDLQAVKRDEALSSISQSRCLPGLQFPLTDAAVDALLELKEAKIAYLQLSIDLTKEEITLETKETNAQFDINDLPKKVPTTNARYHLLVYPHTHEEKLFNSVVFIYTIPRSGCPVKERMLYSSCRNALVTAIQDETRFGIAIDKRLESDDPEELTKAYILDELHPKENVEKNKFEKPKGPAGKRGAKRLIKTSDEV</sequence>
<accession>A0A443SQD9</accession>
<comment type="function">
    <text evidence="9">Actin-binding protein involved in motile and morphological processes. Inhibits actin polymerization, likely by sequestering G-actin.</text>
</comment>
<evidence type="ECO:0000256" key="2">
    <source>
        <dbReference type="ARBA" id="ARBA00004544"/>
    </source>
</evidence>
<dbReference type="GO" id="GO:0030016">
    <property type="term" value="C:myofibril"/>
    <property type="evidence" value="ECO:0007669"/>
    <property type="project" value="TreeGrafter"/>
</dbReference>
<dbReference type="InterPro" id="IPR002108">
    <property type="entry name" value="ADF-H"/>
</dbReference>
<dbReference type="GO" id="GO:0010591">
    <property type="term" value="P:regulation of lamellipodium assembly"/>
    <property type="evidence" value="ECO:0007669"/>
    <property type="project" value="TreeGrafter"/>
</dbReference>
<feature type="region of interest" description="Disordered" evidence="11">
    <location>
        <begin position="327"/>
        <end position="354"/>
    </location>
</feature>
<feature type="compositionally biased region" description="Basic and acidic residues" evidence="11">
    <location>
        <begin position="327"/>
        <end position="336"/>
    </location>
</feature>
<keyword evidence="14" id="KW-1185">Reference proteome</keyword>
<evidence type="ECO:0000256" key="11">
    <source>
        <dbReference type="SAM" id="MobiDB-lite"/>
    </source>
</evidence>
<dbReference type="SUPFAM" id="SSF55753">
    <property type="entry name" value="Actin depolymerizing proteins"/>
    <property type="match status" value="2"/>
</dbReference>
<dbReference type="GO" id="GO:0051016">
    <property type="term" value="P:barbed-end actin filament capping"/>
    <property type="evidence" value="ECO:0007669"/>
    <property type="project" value="TreeGrafter"/>
</dbReference>
<dbReference type="OrthoDB" id="10006997at2759"/>
<dbReference type="GO" id="GO:0005884">
    <property type="term" value="C:actin filament"/>
    <property type="evidence" value="ECO:0007669"/>
    <property type="project" value="TreeGrafter"/>
</dbReference>
<evidence type="ECO:0000256" key="9">
    <source>
        <dbReference type="ARBA" id="ARBA00056419"/>
    </source>
</evidence>
<dbReference type="InterPro" id="IPR028458">
    <property type="entry name" value="Twinfilin"/>
</dbReference>
<evidence type="ECO:0000313" key="13">
    <source>
        <dbReference type="EMBL" id="RWS29737.1"/>
    </source>
</evidence>